<dbReference type="AlphaFoldDB" id="A0A4Q9LYR2"/>
<dbReference type="Proteomes" id="UP000292282">
    <property type="component" value="Unassembled WGS sequence"/>
</dbReference>
<gene>
    <name evidence="2" type="ORF">CWI38_0540p0020</name>
    <name evidence="1" type="ORF">CWI38_0660p0010</name>
</gene>
<feature type="non-terminal residue" evidence="2">
    <location>
        <position position="356"/>
    </location>
</feature>
<dbReference type="EMBL" id="PITK01000540">
    <property type="protein sequence ID" value="TBU13071.1"/>
    <property type="molecule type" value="Genomic_DNA"/>
</dbReference>
<dbReference type="VEuPathDB" id="MicrosporidiaDB:CWI38_0540p0020"/>
<proteinExistence type="predicted"/>
<protein>
    <submittedName>
        <fullName evidence="2">Uncharacterized protein</fullName>
    </submittedName>
</protein>
<name>A0A4Q9LYR2_9MICR</name>
<keyword evidence="3" id="KW-1185">Reference proteome</keyword>
<accession>A0A4Q9LYR2</accession>
<reference evidence="2 3" key="1">
    <citation type="submission" date="2017-12" db="EMBL/GenBank/DDBJ databases">
        <authorList>
            <person name="Pombert J.-F."/>
            <person name="Haag K.L."/>
            <person name="Ebert D."/>
        </authorList>
    </citation>
    <scope>NUCLEOTIDE SEQUENCE [LARGE SCALE GENOMIC DNA]</scope>
    <source>
        <strain evidence="2">IL-G-3</strain>
    </source>
</reference>
<dbReference type="EMBL" id="PITK01000660">
    <property type="protein sequence ID" value="TBU12709.1"/>
    <property type="molecule type" value="Genomic_DNA"/>
</dbReference>
<evidence type="ECO:0000313" key="1">
    <source>
        <dbReference type="EMBL" id="TBU12709.1"/>
    </source>
</evidence>
<evidence type="ECO:0000313" key="2">
    <source>
        <dbReference type="EMBL" id="TBU13071.1"/>
    </source>
</evidence>
<organism evidence="2 3">
    <name type="scientific">Hamiltosporidium tvaerminnensis</name>
    <dbReference type="NCBI Taxonomy" id="1176355"/>
    <lineage>
        <taxon>Eukaryota</taxon>
        <taxon>Fungi</taxon>
        <taxon>Fungi incertae sedis</taxon>
        <taxon>Microsporidia</taxon>
        <taxon>Dubosqiidae</taxon>
        <taxon>Hamiltosporidium</taxon>
    </lineage>
</organism>
<sequence length="356" mass="41069">MDKDDVMQTLTAETVDTIDNDDLKAIEIEKTEEYVSQGQNEMGNAYISLSKAHSEVEIALILEVILAHSLKESAAIEIYRRNKLRINYSKLIPRVIRECKNDQGIPQPSSYTPSTIINNTFIPPSEANTNTKAERQEFIRCVFFAVQTRFDRMPRNGWKEIQSYYNEKFSCTETIDVLKRMAHNKTEEEIRQEENGERRRIATCLAKPLSLPDTARFISLREKYLNNIKKISEEEIGKVAVRTRKLPNELVDGTVLDLINRIVGEYADSHVAMTITDVAQIIQTAQVCYDDETRKERPRSAWKESIESKISVLKLSKDILEKARRREELSSSQTKSLKKIMREFNLDLNKTNDLSE</sequence>
<dbReference type="VEuPathDB" id="MicrosporidiaDB:CWI38_0660p0010"/>
<dbReference type="OrthoDB" id="2191163at2759"/>
<evidence type="ECO:0000313" key="3">
    <source>
        <dbReference type="Proteomes" id="UP000292282"/>
    </source>
</evidence>
<comment type="caution">
    <text evidence="2">The sequence shown here is derived from an EMBL/GenBank/DDBJ whole genome shotgun (WGS) entry which is preliminary data.</text>
</comment>